<comment type="caution">
    <text evidence="1">The sequence shown here is derived from an EMBL/GenBank/DDBJ whole genome shotgun (WGS) entry which is preliminary data.</text>
</comment>
<gene>
    <name evidence="1" type="ORF">RM52_06990</name>
</gene>
<protein>
    <submittedName>
        <fullName evidence="1">Uncharacterized protein</fullName>
    </submittedName>
</protein>
<dbReference type="AlphaFoldDB" id="A0A0B4DV58"/>
<sequence>MGEVTAACAPSGDSATSYAPELAGRVIAVVGPVRANGPSNRYRTPTAPAVPASRIGLSLPFPAPTATRPSVDGVAVPRGIGLMVPAPTLTR</sequence>
<proteinExistence type="predicted"/>
<organism evidence="1 2">
    <name type="scientific">Microbacterium hominis</name>
    <dbReference type="NCBI Taxonomy" id="162426"/>
    <lineage>
        <taxon>Bacteria</taxon>
        <taxon>Bacillati</taxon>
        <taxon>Actinomycetota</taxon>
        <taxon>Actinomycetes</taxon>
        <taxon>Micrococcales</taxon>
        <taxon>Microbacteriaceae</taxon>
        <taxon>Microbacterium</taxon>
    </lineage>
</organism>
<dbReference type="Proteomes" id="UP000031202">
    <property type="component" value="Unassembled WGS sequence"/>
</dbReference>
<name>A0A0B4DV58_9MICO</name>
<evidence type="ECO:0000313" key="1">
    <source>
        <dbReference type="EMBL" id="KIC58153.1"/>
    </source>
</evidence>
<reference evidence="1 2" key="1">
    <citation type="submission" date="2014-12" db="EMBL/GenBank/DDBJ databases">
        <title>Genome sequencing of Microbacterium hominis TPW29.</title>
        <authorList>
            <person name="Tan P.W."/>
            <person name="Chan K.-G."/>
        </authorList>
    </citation>
    <scope>NUCLEOTIDE SEQUENCE [LARGE SCALE GENOMIC DNA]</scope>
    <source>
        <strain evidence="1 2">TPW29</strain>
    </source>
</reference>
<accession>A0A0B4DV58</accession>
<evidence type="ECO:0000313" key="2">
    <source>
        <dbReference type="Proteomes" id="UP000031202"/>
    </source>
</evidence>
<dbReference type="EMBL" id="JWSZ01000009">
    <property type="protein sequence ID" value="KIC58153.1"/>
    <property type="molecule type" value="Genomic_DNA"/>
</dbReference>